<comment type="function">
    <text evidence="1 6">Involved in nucleolar processing of pre-18S ribosomal RNA.</text>
</comment>
<evidence type="ECO:0000256" key="6">
    <source>
        <dbReference type="PIRNR" id="PIRNR015952"/>
    </source>
</evidence>
<dbReference type="PANTHER" id="PTHR12838:SF0">
    <property type="entry name" value="U3 SMALL NUCLEOLAR RNA-ASSOCIATED PROTEIN 11-RELATED"/>
    <property type="match status" value="1"/>
</dbReference>
<dbReference type="AlphaFoldDB" id="A0A6A6P248"/>
<dbReference type="PANTHER" id="PTHR12838">
    <property type="entry name" value="U3 SMALL NUCLEOLAR RNA-ASSOCIATED PROTEIN 11"/>
    <property type="match status" value="1"/>
</dbReference>
<gene>
    <name evidence="8" type="ORF">BDY21DRAFT_371000</name>
</gene>
<dbReference type="GO" id="GO:0006364">
    <property type="term" value="P:rRNA processing"/>
    <property type="evidence" value="ECO:0007669"/>
    <property type="project" value="UniProtKB-UniRule"/>
</dbReference>
<dbReference type="OrthoDB" id="29058at2759"/>
<dbReference type="EMBL" id="MU001678">
    <property type="protein sequence ID" value="KAF2458090.1"/>
    <property type="molecule type" value="Genomic_DNA"/>
</dbReference>
<dbReference type="Pfam" id="PF03998">
    <property type="entry name" value="Utp11"/>
    <property type="match status" value="1"/>
</dbReference>
<name>A0A6A6P248_9PEZI</name>
<protein>
    <recommendedName>
        <fullName evidence="6">U3 small nucleolar RNA-associated protein 11</fullName>
        <shortName evidence="6">U3 snoRNA-associated protein 11</shortName>
    </recommendedName>
</protein>
<accession>A0A6A6P248</accession>
<evidence type="ECO:0000256" key="1">
    <source>
        <dbReference type="ARBA" id="ARBA00004099"/>
    </source>
</evidence>
<evidence type="ECO:0000256" key="5">
    <source>
        <dbReference type="ARBA" id="ARBA00023242"/>
    </source>
</evidence>
<feature type="compositionally biased region" description="Basic residues" evidence="7">
    <location>
        <begin position="272"/>
        <end position="281"/>
    </location>
</feature>
<keyword evidence="5 6" id="KW-0539">Nucleus</keyword>
<feature type="compositionally biased region" description="Basic and acidic residues" evidence="7">
    <location>
        <begin position="159"/>
        <end position="171"/>
    </location>
</feature>
<feature type="compositionally biased region" description="Acidic residues" evidence="7">
    <location>
        <begin position="184"/>
        <end position="195"/>
    </location>
</feature>
<dbReference type="InterPro" id="IPR007144">
    <property type="entry name" value="SSU_processome_Utp11"/>
</dbReference>
<evidence type="ECO:0000256" key="7">
    <source>
        <dbReference type="SAM" id="MobiDB-lite"/>
    </source>
</evidence>
<dbReference type="PIRSF" id="PIRSF015952">
    <property type="entry name" value="U3snoRNP11"/>
    <property type="match status" value="1"/>
</dbReference>
<feature type="region of interest" description="Disordered" evidence="7">
    <location>
        <begin position="1"/>
        <end position="23"/>
    </location>
</feature>
<keyword evidence="4 6" id="KW-0698">rRNA processing</keyword>
<evidence type="ECO:0000313" key="8">
    <source>
        <dbReference type="EMBL" id="KAF2458090.1"/>
    </source>
</evidence>
<comment type="subcellular location">
    <subcellularLocation>
        <location evidence="2 6">Nucleus</location>
        <location evidence="2 6">Nucleolus</location>
    </subcellularLocation>
</comment>
<reference evidence="8" key="1">
    <citation type="journal article" date="2020" name="Stud. Mycol.">
        <title>101 Dothideomycetes genomes: a test case for predicting lifestyles and emergence of pathogens.</title>
        <authorList>
            <person name="Haridas S."/>
            <person name="Albert R."/>
            <person name="Binder M."/>
            <person name="Bloem J."/>
            <person name="Labutti K."/>
            <person name="Salamov A."/>
            <person name="Andreopoulos B."/>
            <person name="Baker S."/>
            <person name="Barry K."/>
            <person name="Bills G."/>
            <person name="Bluhm B."/>
            <person name="Cannon C."/>
            <person name="Castanera R."/>
            <person name="Culley D."/>
            <person name="Daum C."/>
            <person name="Ezra D."/>
            <person name="Gonzalez J."/>
            <person name="Henrissat B."/>
            <person name="Kuo A."/>
            <person name="Liang C."/>
            <person name="Lipzen A."/>
            <person name="Lutzoni F."/>
            <person name="Magnuson J."/>
            <person name="Mondo S."/>
            <person name="Nolan M."/>
            <person name="Ohm R."/>
            <person name="Pangilinan J."/>
            <person name="Park H.-J."/>
            <person name="Ramirez L."/>
            <person name="Alfaro M."/>
            <person name="Sun H."/>
            <person name="Tritt A."/>
            <person name="Yoshinaga Y."/>
            <person name="Zwiers L.-H."/>
            <person name="Turgeon B."/>
            <person name="Goodwin S."/>
            <person name="Spatafora J."/>
            <person name="Crous P."/>
            <person name="Grigoriev I."/>
        </authorList>
    </citation>
    <scope>NUCLEOTIDE SEQUENCE</scope>
    <source>
        <strain evidence="8">ATCC 16933</strain>
    </source>
</reference>
<feature type="region of interest" description="Disordered" evidence="7">
    <location>
        <begin position="257"/>
        <end position="281"/>
    </location>
</feature>
<organism evidence="8 9">
    <name type="scientific">Lineolata rhizophorae</name>
    <dbReference type="NCBI Taxonomy" id="578093"/>
    <lineage>
        <taxon>Eukaryota</taxon>
        <taxon>Fungi</taxon>
        <taxon>Dikarya</taxon>
        <taxon>Ascomycota</taxon>
        <taxon>Pezizomycotina</taxon>
        <taxon>Dothideomycetes</taxon>
        <taxon>Dothideomycetes incertae sedis</taxon>
        <taxon>Lineolatales</taxon>
        <taxon>Lineolataceae</taxon>
        <taxon>Lineolata</taxon>
    </lineage>
</organism>
<keyword evidence="9" id="KW-1185">Reference proteome</keyword>
<proteinExistence type="inferred from homology"/>
<evidence type="ECO:0000256" key="3">
    <source>
        <dbReference type="ARBA" id="ARBA00008105"/>
    </source>
</evidence>
<evidence type="ECO:0000256" key="2">
    <source>
        <dbReference type="ARBA" id="ARBA00004604"/>
    </source>
</evidence>
<evidence type="ECO:0000256" key="4">
    <source>
        <dbReference type="ARBA" id="ARBA00022552"/>
    </source>
</evidence>
<comment type="subunit">
    <text evidence="6">Component of the ribosomal small subunit (SSU) processome.</text>
</comment>
<comment type="similarity">
    <text evidence="3 6">Belongs to the UTP11 family.</text>
</comment>
<feature type="region of interest" description="Disordered" evidence="7">
    <location>
        <begin position="159"/>
        <end position="206"/>
    </location>
</feature>
<dbReference type="Proteomes" id="UP000799766">
    <property type="component" value="Unassembled WGS sequence"/>
</dbReference>
<sequence>MSSMRNAVQRRNHRERAQPLERQKWGILEKHKDYALRAKDHKAKATKLKALRQKAADRNPDEFHFAMMSARTGAHGERLADRGNKALSEDVVRLLKTQDAGYIRTMLQRARREREKLEEGFMVEEKGEGVMGLKGVGGGKKKGKHTVFVGDVEEQKGFRPEEWFGTDKEGLSRSWNRPRRQQEDEIDEEDDDEDVAVAPQQQKSRKAIEAEYQQMKEERAMRKKLARERVGRLHRLQALRDQERQLEIAEQELEKQRARMSNSIGGVNKNGVKFKIRERKR</sequence>
<evidence type="ECO:0000313" key="9">
    <source>
        <dbReference type="Proteomes" id="UP000799766"/>
    </source>
</evidence>
<dbReference type="GO" id="GO:0032040">
    <property type="term" value="C:small-subunit processome"/>
    <property type="evidence" value="ECO:0007669"/>
    <property type="project" value="UniProtKB-UniRule"/>
</dbReference>